<dbReference type="Proteomes" id="UP000078240">
    <property type="component" value="Unassembled WGS sequence"/>
</dbReference>
<feature type="region of interest" description="Disordered" evidence="1">
    <location>
        <begin position="1"/>
        <end position="41"/>
    </location>
</feature>
<evidence type="ECO:0000313" key="3">
    <source>
        <dbReference type="Proteomes" id="UP000078240"/>
    </source>
</evidence>
<reference evidence="2 3" key="1">
    <citation type="submission" date="2016-01" db="EMBL/GenBank/DDBJ databases">
        <title>Biosynthesis of antibiotic leucinostatins and their inhibition on Phytophthora in bio-control Purpureocillium lilacinum.</title>
        <authorList>
            <person name="Wang G."/>
            <person name="Liu Z."/>
            <person name="Lin R."/>
            <person name="Li E."/>
            <person name="Mao Z."/>
            <person name="Ling J."/>
            <person name="Yin W."/>
            <person name="Xie B."/>
        </authorList>
    </citation>
    <scope>NUCLEOTIDE SEQUENCE [LARGE SCALE GENOMIC DNA]</scope>
    <source>
        <strain evidence="2">PLBJ-1</strain>
    </source>
</reference>
<name>A0A179GKE1_PURLI</name>
<dbReference type="EMBL" id="LSBH01000005">
    <property type="protein sequence ID" value="OAQ78355.1"/>
    <property type="molecule type" value="Genomic_DNA"/>
</dbReference>
<sequence>MQTKRQFPRPGDAMFVSPPASLADSRQKVSRPGEMMHQPGSYSLKTMPVSGLSEKAQRACLIASLRPSLYMYVLCEANHMWRSGGPIRLSTQRAVPLVFLRHGEIVGSDVRWAPYTSDSILGPSTCKSCTDEKAPSSCAHALMKRTETSGLALCRAATRSRGTCRSTKRFEDAHGISMSL</sequence>
<protein>
    <submittedName>
        <fullName evidence="2">Uncharacterized protein</fullName>
    </submittedName>
</protein>
<gene>
    <name evidence="2" type="ORF">VFPBJ_06475</name>
</gene>
<evidence type="ECO:0000256" key="1">
    <source>
        <dbReference type="SAM" id="MobiDB-lite"/>
    </source>
</evidence>
<accession>A0A179GKE1</accession>
<comment type="caution">
    <text evidence="2">The sequence shown here is derived from an EMBL/GenBank/DDBJ whole genome shotgun (WGS) entry which is preliminary data.</text>
</comment>
<proteinExistence type="predicted"/>
<evidence type="ECO:0000313" key="2">
    <source>
        <dbReference type="EMBL" id="OAQ78355.1"/>
    </source>
</evidence>
<organism evidence="2 3">
    <name type="scientific">Purpureocillium lilacinum</name>
    <name type="common">Paecilomyces lilacinus</name>
    <dbReference type="NCBI Taxonomy" id="33203"/>
    <lineage>
        <taxon>Eukaryota</taxon>
        <taxon>Fungi</taxon>
        <taxon>Dikarya</taxon>
        <taxon>Ascomycota</taxon>
        <taxon>Pezizomycotina</taxon>
        <taxon>Sordariomycetes</taxon>
        <taxon>Hypocreomycetidae</taxon>
        <taxon>Hypocreales</taxon>
        <taxon>Ophiocordycipitaceae</taxon>
        <taxon>Purpureocillium</taxon>
    </lineage>
</organism>
<dbReference type="AlphaFoldDB" id="A0A179GKE1"/>